<protein>
    <recommendedName>
        <fullName evidence="1">TIR domain-containing protein</fullName>
    </recommendedName>
</protein>
<sequence length="358" mass="41058">MASCIPPKVPGYLQRIREQYKESEPVIYKVLSHAKVFVREDYHTDHNYDAVGHDICLFLPMEILIDIHISKQEAYTNLIKNDLNILTRSVHDEWIGEVALELNSEIDPEYQQAISINEIVNEVLNPDELSIWKPNLIRVFISHRDKYKREAQELANSLEEYGFSCFVAHETIEPLKEWRNEIVNGLKTMEVMLVLLTDDFNDSIWTCQEVGYALGANKPVVTLKVGKVDPAGFISHLQAVKGSLDNPTHNAELLNMLLAESIGKASRIQQALISTFIASQSFDEAKHRFNRMNKSIKKLTEENLNTVMDGFRRNNQLNQCMYLNNNYNRLKTFIERTTGKSAITSGKEIFIETVNKIV</sequence>
<dbReference type="PATRIC" id="fig|360102.15.peg.4355"/>
<dbReference type="InterPro" id="IPR035897">
    <property type="entry name" value="Toll_tir_struct_dom_sf"/>
</dbReference>
<dbReference type="HOGENOM" id="CLU_769256_0_0_6"/>
<dbReference type="Gene3D" id="3.40.50.10140">
    <property type="entry name" value="Toll/interleukin-1 receptor homology (TIR) domain"/>
    <property type="match status" value="1"/>
</dbReference>
<dbReference type="PROSITE" id="PS50104">
    <property type="entry name" value="TIR"/>
    <property type="match status" value="1"/>
</dbReference>
<dbReference type="Proteomes" id="UP000001971">
    <property type="component" value="Chromosome"/>
</dbReference>
<dbReference type="RefSeq" id="WP_002213208.1">
    <property type="nucleotide sequence ID" value="NC_008150.1"/>
</dbReference>
<accession>A0A0E1NNQ9</accession>
<dbReference type="KEGG" id="ypa:YPA_1259"/>
<evidence type="ECO:0000259" key="1">
    <source>
        <dbReference type="PROSITE" id="PS50104"/>
    </source>
</evidence>
<feature type="domain" description="TIR" evidence="1">
    <location>
        <begin position="135"/>
        <end position="261"/>
    </location>
</feature>
<dbReference type="AlphaFoldDB" id="A0A0E1NNQ9"/>
<dbReference type="Pfam" id="PF13676">
    <property type="entry name" value="TIR_2"/>
    <property type="match status" value="1"/>
</dbReference>
<name>A0A0E1NNQ9_YERPA</name>
<dbReference type="SUPFAM" id="SSF52200">
    <property type="entry name" value="Toll/Interleukin receptor TIR domain"/>
    <property type="match status" value="1"/>
</dbReference>
<dbReference type="EMBL" id="CP000308">
    <property type="protein sequence ID" value="ABG13226.1"/>
    <property type="molecule type" value="Genomic_DNA"/>
</dbReference>
<gene>
    <name evidence="2" type="ordered locus">YPA_1259</name>
</gene>
<evidence type="ECO:0000313" key="2">
    <source>
        <dbReference type="EMBL" id="ABG13226.1"/>
    </source>
</evidence>
<dbReference type="InterPro" id="IPR000157">
    <property type="entry name" value="TIR_dom"/>
</dbReference>
<organism evidence="2 3">
    <name type="scientific">Yersinia pestis bv. Antiqua (strain Antiqua)</name>
    <dbReference type="NCBI Taxonomy" id="360102"/>
    <lineage>
        <taxon>Bacteria</taxon>
        <taxon>Pseudomonadati</taxon>
        <taxon>Pseudomonadota</taxon>
        <taxon>Gammaproteobacteria</taxon>
        <taxon>Enterobacterales</taxon>
        <taxon>Yersiniaceae</taxon>
        <taxon>Yersinia</taxon>
    </lineage>
</organism>
<evidence type="ECO:0000313" key="3">
    <source>
        <dbReference type="Proteomes" id="UP000001971"/>
    </source>
</evidence>
<dbReference type="GeneID" id="57976700"/>
<proteinExistence type="predicted"/>
<reference evidence="2 3" key="1">
    <citation type="journal article" date="2006" name="J. Bacteriol.">
        <title>Complete genome sequence of Yersinia pestis strains Antiqua and Nepal516: evidence of gene reduction in an emerging pathogen.</title>
        <authorList>
            <person name="Chain P.S."/>
            <person name="Hu P."/>
            <person name="Malfatti S.A."/>
            <person name="Radnedge L."/>
            <person name="Larimer F."/>
            <person name="Vergez L.M."/>
            <person name="Worsham P."/>
            <person name="Chu M.C."/>
            <person name="Andersen G.L."/>
        </authorList>
    </citation>
    <scope>NUCLEOTIDE SEQUENCE [LARGE SCALE GENOMIC DNA]</scope>
    <source>
        <strain evidence="2 3">Antiqua</strain>
    </source>
</reference>
<dbReference type="GO" id="GO:0007165">
    <property type="term" value="P:signal transduction"/>
    <property type="evidence" value="ECO:0007669"/>
    <property type="project" value="InterPro"/>
</dbReference>